<dbReference type="InterPro" id="IPR010733">
    <property type="entry name" value="DUF1308"/>
</dbReference>
<dbReference type="EMBL" id="CAHR02000023">
    <property type="protein sequence ID" value="CCG81044.1"/>
    <property type="molecule type" value="Genomic_DNA"/>
</dbReference>
<evidence type="ECO:0000313" key="4">
    <source>
        <dbReference type="Proteomes" id="UP000013776"/>
    </source>
</evidence>
<dbReference type="Pfam" id="PF07000">
    <property type="entry name" value="DUF1308"/>
    <property type="match status" value="1"/>
</dbReference>
<sequence length="476" mass="53740">MLQDIRALHAEVSAFRARLKDLEEVQVQNIGVIAKRIEKEQGNLESSHGSSPAAVQSTNTPDLIRMWRLARSLPALHSFHTTFQGPSRRKVDAMMVDVVYRKGHAWVVRSSIKYRALISEITNLPITVTPRPGLHRGDGTVPPSFEKGESYMSIGSGTTDEEDDDDDDDDDELFSDVNMAQLRVVEQARKLIDCAGNNHKLGAPPQVTMYFPRLLEECRSVEDRDNVHRLFRLLESMGVSPMVDHGPQLSFERNVGLQLKDDFGNAPLNLMPGDAVNLDLTTLFVLCSDISNVPLDQLALSHANLSFQMQEERTVPCLRDRLFPIIRGDRPLLCSPVAQHRFGEIVSELGSPFERQRAQLLFAAQDARLTAQQLSQISIHAWPSDVRFPILVHKFDTMTYRPAVPFTTQYKTLIAQDCFENCWYGRILTLSANQQAVKTFREALFGWPEGVQPKPAVYLHAARSLTRYERQPVKDI</sequence>
<feature type="domain" description="DUF1308" evidence="2">
    <location>
        <begin position="276"/>
        <end position="363"/>
    </location>
</feature>
<organism evidence="3 4">
    <name type="scientific">Taphrina deformans (strain PYCC 5710 / ATCC 11124 / CBS 356.35 / IMI 108563 / JCM 9778 / NBRC 8474)</name>
    <name type="common">Peach leaf curl fungus</name>
    <name type="synonym">Lalaria deformans</name>
    <dbReference type="NCBI Taxonomy" id="1097556"/>
    <lineage>
        <taxon>Eukaryota</taxon>
        <taxon>Fungi</taxon>
        <taxon>Dikarya</taxon>
        <taxon>Ascomycota</taxon>
        <taxon>Taphrinomycotina</taxon>
        <taxon>Taphrinomycetes</taxon>
        <taxon>Taphrinales</taxon>
        <taxon>Taphrinaceae</taxon>
        <taxon>Taphrina</taxon>
    </lineage>
</organism>
<evidence type="ECO:0000313" key="3">
    <source>
        <dbReference type="EMBL" id="CCG81044.1"/>
    </source>
</evidence>
<proteinExistence type="predicted"/>
<dbReference type="AlphaFoldDB" id="R4X9Y0"/>
<comment type="caution">
    <text evidence="3">The sequence shown here is derived from an EMBL/GenBank/DDBJ whole genome shotgun (WGS) entry which is preliminary data.</text>
</comment>
<keyword evidence="4" id="KW-1185">Reference proteome</keyword>
<evidence type="ECO:0000256" key="1">
    <source>
        <dbReference type="SAM" id="MobiDB-lite"/>
    </source>
</evidence>
<accession>R4X9Y0</accession>
<evidence type="ECO:0000259" key="2">
    <source>
        <dbReference type="Pfam" id="PF07000"/>
    </source>
</evidence>
<dbReference type="PANTHER" id="PTHR13379:SF0">
    <property type="entry name" value="UPF0415 PROTEIN C7ORF25"/>
    <property type="match status" value="1"/>
</dbReference>
<feature type="compositionally biased region" description="Acidic residues" evidence="1">
    <location>
        <begin position="159"/>
        <end position="172"/>
    </location>
</feature>
<dbReference type="VEuPathDB" id="FungiDB:TAPDE_000727"/>
<feature type="region of interest" description="Disordered" evidence="1">
    <location>
        <begin position="132"/>
        <end position="172"/>
    </location>
</feature>
<dbReference type="Proteomes" id="UP000013776">
    <property type="component" value="Unassembled WGS sequence"/>
</dbReference>
<gene>
    <name evidence="3" type="ORF">TAPDE_000727</name>
</gene>
<reference evidence="3 4" key="1">
    <citation type="journal article" date="2013" name="MBio">
        <title>Genome sequencing of the plant pathogen Taphrina deformans, the causal agent of peach leaf curl.</title>
        <authorList>
            <person name="Cisse O.H."/>
            <person name="Almeida J.M.G.C.F."/>
            <person name="Fonseca A."/>
            <person name="Kumar A.A."/>
            <person name="Salojaervi J."/>
            <person name="Overmyer K."/>
            <person name="Hauser P.M."/>
            <person name="Pagni M."/>
        </authorList>
    </citation>
    <scope>NUCLEOTIDE SEQUENCE [LARGE SCALE GENOMIC DNA]</scope>
    <source>
        <strain evidence="4">PYCC 5710 / ATCC 11124 / CBS 356.35 / IMI 108563 / JCM 9778 / NBRC 8474</strain>
    </source>
</reference>
<dbReference type="OrthoDB" id="441890at2759"/>
<name>R4X9Y0_TAPDE</name>
<protein>
    <recommendedName>
        <fullName evidence="2">DUF1308 domain-containing protein</fullName>
    </recommendedName>
</protein>
<dbReference type="PANTHER" id="PTHR13379">
    <property type="entry name" value="UNCHARACTERIZED DUF1308"/>
    <property type="match status" value="1"/>
</dbReference>